<dbReference type="InParanoid" id="A0A2P5HZJ3"/>
<dbReference type="Proteomes" id="UP000094444">
    <property type="component" value="Unassembled WGS sequence"/>
</dbReference>
<evidence type="ECO:0000313" key="1">
    <source>
        <dbReference type="EMBL" id="POS75690.1"/>
    </source>
</evidence>
<sequence length="168" mass="20009">MLSHLSAIWDSRRSRVPRKSPRVLQQGTHLRDWTGDEGLVVEYNVRPPFWIQDNDDEGHQYRVGGYRKWIKLSFSEDHQEWEQFSSTTQFPVTVRFPAGLVLSCMKKTTPFAAMCYAREYCTRRGEHLRDFLHRSPRPEDHYVFIEPWGRRLAEELRVAWELETITIV</sequence>
<reference evidence="1" key="1">
    <citation type="submission" date="2017-09" db="EMBL/GenBank/DDBJ databases">
        <title>Polyketide synthases of a Diaporthe helianthi virulent isolate.</title>
        <authorList>
            <person name="Baroncelli R."/>
        </authorList>
    </citation>
    <scope>NUCLEOTIDE SEQUENCE [LARGE SCALE GENOMIC DNA]</scope>
    <source>
        <strain evidence="1">7/96</strain>
    </source>
</reference>
<organism evidence="1 2">
    <name type="scientific">Diaporthe helianthi</name>
    <dbReference type="NCBI Taxonomy" id="158607"/>
    <lineage>
        <taxon>Eukaryota</taxon>
        <taxon>Fungi</taxon>
        <taxon>Dikarya</taxon>
        <taxon>Ascomycota</taxon>
        <taxon>Pezizomycotina</taxon>
        <taxon>Sordariomycetes</taxon>
        <taxon>Sordariomycetidae</taxon>
        <taxon>Diaporthales</taxon>
        <taxon>Diaporthaceae</taxon>
        <taxon>Diaporthe</taxon>
    </lineage>
</organism>
<dbReference type="EMBL" id="MAVT02000455">
    <property type="protein sequence ID" value="POS75690.1"/>
    <property type="molecule type" value="Genomic_DNA"/>
</dbReference>
<evidence type="ECO:0000313" key="2">
    <source>
        <dbReference type="Proteomes" id="UP000094444"/>
    </source>
</evidence>
<gene>
    <name evidence="1" type="ORF">DHEL01_v205907</name>
</gene>
<proteinExistence type="predicted"/>
<dbReference type="AlphaFoldDB" id="A0A2P5HZJ3"/>
<keyword evidence="2" id="KW-1185">Reference proteome</keyword>
<protein>
    <submittedName>
        <fullName evidence="1">Uncharacterized protein</fullName>
    </submittedName>
</protein>
<accession>A0A2P5HZJ3</accession>
<name>A0A2P5HZJ3_DIAHE</name>
<comment type="caution">
    <text evidence="1">The sequence shown here is derived from an EMBL/GenBank/DDBJ whole genome shotgun (WGS) entry which is preliminary data.</text>
</comment>